<dbReference type="AlphaFoldDB" id="A0A367XZC8"/>
<dbReference type="GO" id="GO:0006508">
    <property type="term" value="P:proteolysis"/>
    <property type="evidence" value="ECO:0007669"/>
    <property type="project" value="InterPro"/>
</dbReference>
<protein>
    <submittedName>
        <fullName evidence="5">Candidapepsin-6</fullName>
    </submittedName>
</protein>
<proteinExistence type="inferred from homology"/>
<dbReference type="PROSITE" id="PS51767">
    <property type="entry name" value="PEPTIDASE_A1"/>
    <property type="match status" value="1"/>
</dbReference>
<comment type="caution">
    <text evidence="5">The sequence shown here is derived from an EMBL/GenBank/DDBJ whole genome shotgun (WGS) entry which is preliminary data.</text>
</comment>
<dbReference type="CDD" id="cd05471">
    <property type="entry name" value="pepsin_like"/>
    <property type="match status" value="1"/>
</dbReference>
<gene>
    <name evidence="5" type="primary">SAP6</name>
    <name evidence="5" type="ORF">Cantr_07171</name>
</gene>
<evidence type="ECO:0000259" key="4">
    <source>
        <dbReference type="PROSITE" id="PS51767"/>
    </source>
</evidence>
<reference evidence="5 6" key="1">
    <citation type="submission" date="2018-06" db="EMBL/GenBank/DDBJ databases">
        <title>Whole genome sequencing of Candida tropicalis (genome annotated by CSBL at Korea University).</title>
        <authorList>
            <person name="Ahn J."/>
        </authorList>
    </citation>
    <scope>NUCLEOTIDE SEQUENCE [LARGE SCALE GENOMIC DNA]</scope>
    <source>
        <strain evidence="5 6">ATCC 20962</strain>
    </source>
</reference>
<feature type="domain" description="Peptidase A1" evidence="4">
    <location>
        <begin position="38"/>
        <end position="334"/>
    </location>
</feature>
<feature type="chain" id="PRO_5016778167" evidence="3">
    <location>
        <begin position="21"/>
        <end position="347"/>
    </location>
</feature>
<dbReference type="PANTHER" id="PTHR47966:SF75">
    <property type="entry name" value="ENDOPEPTIDASE (CTSD), PUTATIVE (AFU_ORTHOLOGUE AFUA_4G07040)-RELATED"/>
    <property type="match status" value="1"/>
</dbReference>
<name>A0A367XZC8_9ASCO</name>
<sequence length="347" mass="38204">MIFKLLLSVFFGAFATAAAAVEKRDARVINMDLHDGASLAKRDGGYGWIQQKAVTLIVDTGSWLIQVYSANASCVYCKNFGVYNASASTTSVRTGKRRSMTYEGGNFYIGEEVRDDIALEGYKISNVTFDSVYNSTGFGYGILGLALPPSWAPRENIVYAAKLDGQIDKAIYSVNLPTEDNPGKLIIGGYNAAKIDGDVHWSNIKADRIHATVNYITINGTQIPVNRNYNLDTGGKIPNVPKAVFDQIMSNLPVEQDGDKYYYDCSYGEGKTIIYNLNGIDYHFPYTGFSKPTGKDNKCEITYRAADDSSQFGAQLFRYLFLAVDVENGLLGLAKAKNTNEIDIRAF</sequence>
<dbReference type="GO" id="GO:0004190">
    <property type="term" value="F:aspartic-type endopeptidase activity"/>
    <property type="evidence" value="ECO:0007669"/>
    <property type="project" value="InterPro"/>
</dbReference>
<accession>A0A367XZC8</accession>
<evidence type="ECO:0000313" key="5">
    <source>
        <dbReference type="EMBL" id="RCK58934.1"/>
    </source>
</evidence>
<evidence type="ECO:0000313" key="6">
    <source>
        <dbReference type="Proteomes" id="UP000253472"/>
    </source>
</evidence>
<dbReference type="STRING" id="5486.A0A367XZC8"/>
<evidence type="ECO:0000256" key="3">
    <source>
        <dbReference type="SAM" id="SignalP"/>
    </source>
</evidence>
<dbReference type="InterPro" id="IPR001461">
    <property type="entry name" value="Aspartic_peptidase_A1"/>
</dbReference>
<evidence type="ECO:0000256" key="2">
    <source>
        <dbReference type="ARBA" id="ARBA00023157"/>
    </source>
</evidence>
<dbReference type="EMBL" id="QLNQ01000027">
    <property type="protein sequence ID" value="RCK58934.1"/>
    <property type="molecule type" value="Genomic_DNA"/>
</dbReference>
<dbReference type="PANTHER" id="PTHR47966">
    <property type="entry name" value="BETA-SITE APP-CLEAVING ENZYME, ISOFORM A-RELATED"/>
    <property type="match status" value="1"/>
</dbReference>
<keyword evidence="3" id="KW-0732">Signal</keyword>
<comment type="similarity">
    <text evidence="1">Belongs to the peptidase A1 family.</text>
</comment>
<dbReference type="InterPro" id="IPR033121">
    <property type="entry name" value="PEPTIDASE_A1"/>
</dbReference>
<dbReference type="InterPro" id="IPR034164">
    <property type="entry name" value="Pepsin-like_dom"/>
</dbReference>
<feature type="signal peptide" evidence="3">
    <location>
        <begin position="1"/>
        <end position="20"/>
    </location>
</feature>
<keyword evidence="2" id="KW-1015">Disulfide bond</keyword>
<dbReference type="Gene3D" id="2.40.70.10">
    <property type="entry name" value="Acid Proteases"/>
    <property type="match status" value="2"/>
</dbReference>
<keyword evidence="6" id="KW-1185">Reference proteome</keyword>
<dbReference type="SUPFAM" id="SSF50630">
    <property type="entry name" value="Acid proteases"/>
    <property type="match status" value="1"/>
</dbReference>
<organism evidence="5 6">
    <name type="scientific">Candida viswanathii</name>
    <dbReference type="NCBI Taxonomy" id="5486"/>
    <lineage>
        <taxon>Eukaryota</taxon>
        <taxon>Fungi</taxon>
        <taxon>Dikarya</taxon>
        <taxon>Ascomycota</taxon>
        <taxon>Saccharomycotina</taxon>
        <taxon>Pichiomycetes</taxon>
        <taxon>Debaryomycetaceae</taxon>
        <taxon>Candida/Lodderomyces clade</taxon>
        <taxon>Candida</taxon>
    </lineage>
</organism>
<dbReference type="OrthoDB" id="5839471at2759"/>
<dbReference type="InterPro" id="IPR021109">
    <property type="entry name" value="Peptidase_aspartic_dom_sf"/>
</dbReference>
<dbReference type="Proteomes" id="UP000253472">
    <property type="component" value="Unassembled WGS sequence"/>
</dbReference>
<dbReference type="Pfam" id="PF00026">
    <property type="entry name" value="Asp"/>
    <property type="match status" value="1"/>
</dbReference>
<evidence type="ECO:0000256" key="1">
    <source>
        <dbReference type="ARBA" id="ARBA00007447"/>
    </source>
</evidence>